<feature type="domain" description="ACT" evidence="1">
    <location>
        <begin position="27"/>
        <end position="101"/>
    </location>
</feature>
<dbReference type="RefSeq" id="WP_009720633.1">
    <property type="nucleotide sequence ID" value="NZ_GG657754.1"/>
</dbReference>
<dbReference type="SUPFAM" id="SSF55021">
    <property type="entry name" value="ACT-like"/>
    <property type="match status" value="1"/>
</dbReference>
<dbReference type="HOGENOM" id="CLU_180113_0_0_11"/>
<reference evidence="2 3" key="1">
    <citation type="submission" date="2009-02" db="EMBL/GenBank/DDBJ databases">
        <title>Annotation of Streptomyces hygroscopicus strain ATCC 53653.</title>
        <authorList>
            <consortium name="The Broad Institute Genome Sequencing Platform"/>
            <consortium name="Broad Institute Microbial Sequencing Center"/>
            <person name="Fischbach M."/>
            <person name="Godfrey P."/>
            <person name="Ward D."/>
            <person name="Young S."/>
            <person name="Zeng Q."/>
            <person name="Koehrsen M."/>
            <person name="Alvarado L."/>
            <person name="Berlin A.M."/>
            <person name="Bochicchio J."/>
            <person name="Borenstein D."/>
            <person name="Chapman S.B."/>
            <person name="Chen Z."/>
            <person name="Engels R."/>
            <person name="Freedman E."/>
            <person name="Gellesch M."/>
            <person name="Goldberg J."/>
            <person name="Griggs A."/>
            <person name="Gujja S."/>
            <person name="Heilman E.R."/>
            <person name="Heiman D.I."/>
            <person name="Hepburn T.A."/>
            <person name="Howarth C."/>
            <person name="Jen D."/>
            <person name="Larson L."/>
            <person name="Lewis B."/>
            <person name="Mehta T."/>
            <person name="Park D."/>
            <person name="Pearson M."/>
            <person name="Richards J."/>
            <person name="Roberts A."/>
            <person name="Saif S."/>
            <person name="Shea T.D."/>
            <person name="Shenoy N."/>
            <person name="Sisk P."/>
            <person name="Stolte C."/>
            <person name="Sykes S.N."/>
            <person name="Thomson T."/>
            <person name="Walk T."/>
            <person name="White J."/>
            <person name="Yandava C."/>
            <person name="Straight P."/>
            <person name="Clardy J."/>
            <person name="Hung D."/>
            <person name="Kolter R."/>
            <person name="Mekalanos J."/>
            <person name="Walker S."/>
            <person name="Walsh C.T."/>
            <person name="Wieland-Brown L.C."/>
            <person name="Haas B."/>
            <person name="Nusbaum C."/>
            <person name="Birren B."/>
        </authorList>
    </citation>
    <scope>NUCLEOTIDE SEQUENCE [LARGE SCALE GENOMIC DNA]</scope>
    <source>
        <strain evidence="2 3">ATCC 53653</strain>
    </source>
</reference>
<evidence type="ECO:0000313" key="3">
    <source>
        <dbReference type="Proteomes" id="UP000003963"/>
    </source>
</evidence>
<protein>
    <recommendedName>
        <fullName evidence="1">ACT domain-containing protein</fullName>
    </recommendedName>
</protein>
<dbReference type="EMBL" id="GG657754">
    <property type="protein sequence ID" value="EFL28836.1"/>
    <property type="molecule type" value="Genomic_DNA"/>
</dbReference>
<name>D9W7Q6_9ACTN</name>
<dbReference type="OrthoDB" id="4310939at2"/>
<evidence type="ECO:0000313" key="2">
    <source>
        <dbReference type="EMBL" id="EFL28836.1"/>
    </source>
</evidence>
<organism evidence="2 3">
    <name type="scientific">Streptomyces himastatinicus ATCC 53653</name>
    <dbReference type="NCBI Taxonomy" id="457427"/>
    <lineage>
        <taxon>Bacteria</taxon>
        <taxon>Bacillati</taxon>
        <taxon>Actinomycetota</taxon>
        <taxon>Actinomycetes</taxon>
        <taxon>Kitasatosporales</taxon>
        <taxon>Streptomycetaceae</taxon>
        <taxon>Streptomyces</taxon>
        <taxon>Streptomyces violaceusniger group</taxon>
    </lineage>
</organism>
<dbReference type="AlphaFoldDB" id="D9W7Q6"/>
<dbReference type="InterPro" id="IPR002912">
    <property type="entry name" value="ACT_dom"/>
</dbReference>
<dbReference type="Proteomes" id="UP000003963">
    <property type="component" value="Unassembled WGS sequence"/>
</dbReference>
<dbReference type="Gene3D" id="3.30.70.260">
    <property type="match status" value="1"/>
</dbReference>
<keyword evidence="3" id="KW-1185">Reference proteome</keyword>
<dbReference type="InterPro" id="IPR045865">
    <property type="entry name" value="ACT-like_dom_sf"/>
</dbReference>
<dbReference type="PROSITE" id="PS51671">
    <property type="entry name" value="ACT"/>
    <property type="match status" value="1"/>
</dbReference>
<evidence type="ECO:0000259" key="1">
    <source>
        <dbReference type="PROSITE" id="PS51671"/>
    </source>
</evidence>
<proteinExistence type="predicted"/>
<sequence>MSAATQSATYAAPSEALKPRTRPRGAVLRIDVVATPLAVARVALILAHRQFDVLTMDVAAPVDGLRRITIEVDTTDEIRVRQLIKFLNRSLEVVKVVWRNG</sequence>
<gene>
    <name evidence="2" type="ORF">SSOG_08550</name>
</gene>
<dbReference type="STRING" id="457427.SSOG_08550"/>
<accession>D9W7Q6</accession>